<proteinExistence type="predicted"/>
<dbReference type="EMBL" id="KE343446">
    <property type="protein sequence ID" value="EXB29709.1"/>
    <property type="molecule type" value="Genomic_DNA"/>
</dbReference>
<sequence length="84" mass="8924">MAACLRLNTKTFTAIFLPNSVPKFSVAKARRIRCSAASPSKRYTITLLPGDGIGPEVISVAKNVLNLAASLEGRYLVKSAAQTS</sequence>
<dbReference type="STRING" id="981085.W9QNQ7"/>
<evidence type="ECO:0000313" key="2">
    <source>
        <dbReference type="Proteomes" id="UP000030645"/>
    </source>
</evidence>
<dbReference type="eggNOG" id="KOG0786">
    <property type="taxonomic scope" value="Eukaryota"/>
</dbReference>
<protein>
    <submittedName>
        <fullName evidence="1">3-isopropylmalate dehydrogenase 2</fullName>
    </submittedName>
</protein>
<gene>
    <name evidence="1" type="ORF">L484_013483</name>
</gene>
<reference evidence="2" key="1">
    <citation type="submission" date="2013-01" db="EMBL/GenBank/DDBJ databases">
        <title>Draft Genome Sequence of a Mulberry Tree, Morus notabilis C.K. Schneid.</title>
        <authorList>
            <person name="He N."/>
            <person name="Zhao S."/>
        </authorList>
    </citation>
    <scope>NUCLEOTIDE SEQUENCE</scope>
</reference>
<dbReference type="AlphaFoldDB" id="W9QNQ7"/>
<dbReference type="Proteomes" id="UP000030645">
    <property type="component" value="Unassembled WGS sequence"/>
</dbReference>
<keyword evidence="2" id="KW-1185">Reference proteome</keyword>
<name>W9QNQ7_9ROSA</name>
<dbReference type="SUPFAM" id="SSF53659">
    <property type="entry name" value="Isocitrate/Isopropylmalate dehydrogenase-like"/>
    <property type="match status" value="1"/>
</dbReference>
<dbReference type="Gene3D" id="3.40.718.10">
    <property type="entry name" value="Isopropylmalate Dehydrogenase"/>
    <property type="match status" value="1"/>
</dbReference>
<organism evidence="1 2">
    <name type="scientific">Morus notabilis</name>
    <dbReference type="NCBI Taxonomy" id="981085"/>
    <lineage>
        <taxon>Eukaryota</taxon>
        <taxon>Viridiplantae</taxon>
        <taxon>Streptophyta</taxon>
        <taxon>Embryophyta</taxon>
        <taxon>Tracheophyta</taxon>
        <taxon>Spermatophyta</taxon>
        <taxon>Magnoliopsida</taxon>
        <taxon>eudicotyledons</taxon>
        <taxon>Gunneridae</taxon>
        <taxon>Pentapetalae</taxon>
        <taxon>rosids</taxon>
        <taxon>fabids</taxon>
        <taxon>Rosales</taxon>
        <taxon>Moraceae</taxon>
        <taxon>Moreae</taxon>
        <taxon>Morus</taxon>
    </lineage>
</organism>
<evidence type="ECO:0000313" key="1">
    <source>
        <dbReference type="EMBL" id="EXB29709.1"/>
    </source>
</evidence>
<accession>W9QNQ7</accession>